<dbReference type="Pfam" id="PF19537">
    <property type="entry name" value="DUF6061"/>
    <property type="match status" value="1"/>
</dbReference>
<protein>
    <submittedName>
        <fullName evidence="1">Uncharacterized protein</fullName>
    </submittedName>
</protein>
<accession>A0A9D0ZDM5</accession>
<proteinExistence type="predicted"/>
<comment type="caution">
    <text evidence="1">The sequence shown here is derived from an EMBL/GenBank/DDBJ whole genome shotgun (WGS) entry which is preliminary data.</text>
</comment>
<reference evidence="1" key="2">
    <citation type="journal article" date="2021" name="PeerJ">
        <title>Extensive microbial diversity within the chicken gut microbiome revealed by metagenomics and culture.</title>
        <authorList>
            <person name="Gilroy R."/>
            <person name="Ravi A."/>
            <person name="Getino M."/>
            <person name="Pursley I."/>
            <person name="Horton D.L."/>
            <person name="Alikhan N.F."/>
            <person name="Baker D."/>
            <person name="Gharbi K."/>
            <person name="Hall N."/>
            <person name="Watson M."/>
            <person name="Adriaenssens E.M."/>
            <person name="Foster-Nyarko E."/>
            <person name="Jarju S."/>
            <person name="Secka A."/>
            <person name="Antonio M."/>
            <person name="Oren A."/>
            <person name="Chaudhuri R.R."/>
            <person name="La Ragione R."/>
            <person name="Hildebrand F."/>
            <person name="Pallen M.J."/>
        </authorList>
    </citation>
    <scope>NUCLEOTIDE SEQUENCE</scope>
    <source>
        <strain evidence="1">ChiBcolR7-354</strain>
    </source>
</reference>
<dbReference type="InterPro" id="IPR045705">
    <property type="entry name" value="DUF6061"/>
</dbReference>
<dbReference type="AlphaFoldDB" id="A0A9D0ZDM5"/>
<dbReference type="Proteomes" id="UP000824262">
    <property type="component" value="Unassembled WGS sequence"/>
</dbReference>
<organism evidence="1 2">
    <name type="scientific">Candidatus Scatomorpha intestinavium</name>
    <dbReference type="NCBI Taxonomy" id="2840922"/>
    <lineage>
        <taxon>Bacteria</taxon>
        <taxon>Bacillati</taxon>
        <taxon>Bacillota</taxon>
        <taxon>Clostridia</taxon>
        <taxon>Eubacteriales</taxon>
        <taxon>Candidatus Scatomorpha</taxon>
    </lineage>
</organism>
<name>A0A9D0ZDM5_9FIRM</name>
<evidence type="ECO:0000313" key="2">
    <source>
        <dbReference type="Proteomes" id="UP000824262"/>
    </source>
</evidence>
<evidence type="ECO:0000313" key="1">
    <source>
        <dbReference type="EMBL" id="HIQ78663.1"/>
    </source>
</evidence>
<dbReference type="EMBL" id="DVGA01000053">
    <property type="protein sequence ID" value="HIQ78663.1"/>
    <property type="molecule type" value="Genomic_DNA"/>
</dbReference>
<sequence>MNELISCEFNIDTACVELRYAGGGGINIYCPGVEDSLDTTLSMRTEMDWLIYNAPLEYARMVLDGTLEGYLREGSGMHDLED</sequence>
<gene>
    <name evidence="1" type="ORF">IAB77_05325</name>
</gene>
<reference evidence="1" key="1">
    <citation type="submission" date="2020-10" db="EMBL/GenBank/DDBJ databases">
        <authorList>
            <person name="Gilroy R."/>
        </authorList>
    </citation>
    <scope>NUCLEOTIDE SEQUENCE</scope>
    <source>
        <strain evidence="1">ChiBcolR7-354</strain>
    </source>
</reference>